<dbReference type="GO" id="GO:0030170">
    <property type="term" value="F:pyridoxal phosphate binding"/>
    <property type="evidence" value="ECO:0007669"/>
    <property type="project" value="TreeGrafter"/>
</dbReference>
<organism evidence="5 6">
    <name type="scientific">Agromyces protaetiae</name>
    <dbReference type="NCBI Taxonomy" id="2509455"/>
    <lineage>
        <taxon>Bacteria</taxon>
        <taxon>Bacillati</taxon>
        <taxon>Actinomycetota</taxon>
        <taxon>Actinomycetes</taxon>
        <taxon>Micrococcales</taxon>
        <taxon>Microbacteriaceae</taxon>
        <taxon>Agromyces</taxon>
    </lineage>
</organism>
<dbReference type="InterPro" id="IPR000653">
    <property type="entry name" value="DegT/StrS_aminotransferase"/>
</dbReference>
<dbReference type="SUPFAM" id="SSF53383">
    <property type="entry name" value="PLP-dependent transferases"/>
    <property type="match status" value="1"/>
</dbReference>
<dbReference type="PANTHER" id="PTHR30244">
    <property type="entry name" value="TRANSAMINASE"/>
    <property type="match status" value="1"/>
</dbReference>
<feature type="modified residue" description="N6-(pyridoxal phosphate)lysine" evidence="3">
    <location>
        <position position="179"/>
    </location>
</feature>
<dbReference type="Gene3D" id="3.90.1150.10">
    <property type="entry name" value="Aspartate Aminotransferase, domain 1"/>
    <property type="match status" value="1"/>
</dbReference>
<feature type="active site" description="Proton acceptor" evidence="2">
    <location>
        <position position="179"/>
    </location>
</feature>
<comment type="similarity">
    <text evidence="4">Belongs to the DegT/DnrJ/EryC1 family.</text>
</comment>
<evidence type="ECO:0000313" key="5">
    <source>
        <dbReference type="EMBL" id="QAY74571.1"/>
    </source>
</evidence>
<dbReference type="Pfam" id="PF01041">
    <property type="entry name" value="DegT_DnrJ_EryC1"/>
    <property type="match status" value="1"/>
</dbReference>
<dbReference type="KEGG" id="agf:ET445_15760"/>
<dbReference type="InterPro" id="IPR015424">
    <property type="entry name" value="PyrdxlP-dep_Trfase"/>
</dbReference>
<dbReference type="AlphaFoldDB" id="A0A4V0YHF9"/>
<reference evidence="5 6" key="1">
    <citation type="submission" date="2019-01" db="EMBL/GenBank/DDBJ databases">
        <title>Genome sequencing of strain FW100M-8.</title>
        <authorList>
            <person name="Heo J."/>
            <person name="Kim S.-J."/>
            <person name="Kim J.-S."/>
            <person name="Hong S.-B."/>
            <person name="Kwon S.-W."/>
        </authorList>
    </citation>
    <scope>NUCLEOTIDE SEQUENCE [LARGE SCALE GENOMIC DNA]</scope>
    <source>
        <strain evidence="5 6">FW100M-8</strain>
    </source>
</reference>
<dbReference type="PANTHER" id="PTHR30244:SF34">
    <property type="entry name" value="DTDP-4-AMINO-4,6-DIDEOXYGALACTOSE TRANSAMINASE"/>
    <property type="match status" value="1"/>
</dbReference>
<evidence type="ECO:0000256" key="3">
    <source>
        <dbReference type="PIRSR" id="PIRSR000390-2"/>
    </source>
</evidence>
<dbReference type="EMBL" id="CP035491">
    <property type="protein sequence ID" value="QAY74571.1"/>
    <property type="molecule type" value="Genomic_DNA"/>
</dbReference>
<keyword evidence="6" id="KW-1185">Reference proteome</keyword>
<dbReference type="PIRSF" id="PIRSF000390">
    <property type="entry name" value="PLP_StrS"/>
    <property type="match status" value="1"/>
</dbReference>
<name>A0A4V0YHF9_9MICO</name>
<dbReference type="Gene3D" id="3.40.640.10">
    <property type="entry name" value="Type I PLP-dependent aspartate aminotransferase-like (Major domain)"/>
    <property type="match status" value="1"/>
</dbReference>
<comment type="cofactor">
    <cofactor evidence="1">
        <name>pyridoxal 5'-phosphate</name>
        <dbReference type="ChEBI" id="CHEBI:597326"/>
    </cofactor>
</comment>
<dbReference type="InterPro" id="IPR015421">
    <property type="entry name" value="PyrdxlP-dep_Trfase_major"/>
</dbReference>
<sequence>MIPITTVQFGSEEEELVLEVLRSGLIAQGPKVAALEAGFAEAYGSKHAIAVNNGTTALIAALQVLDLQPGDEVVTTPFTFVATLNAILQAGATAVFADARLDDFNIDPESIAGAITERTKVIAPVHLYGQMADMDKIVDLARSKGLRILEDSAQAQGAQFGERFAGSYGLATFSLYATKNMTTGEGGIITTDDDELADRLRLLRNQGMRARYQYELAGSNYRLTDLQAALALPQLARYDETVAKRRRNAAYLSNALAEVAGIVTPRVLDDRTHVWHQYTIRVTEESGITRDELSAKLLERGVGNGVYYPKLVFDYDAYAGHPQIRVSEVPVAARLTREALSLPVHPALTTDELDTIAGAVADIVAGSR</sequence>
<dbReference type="OrthoDB" id="9804264at2"/>
<dbReference type="RefSeq" id="WP_129192115.1">
    <property type="nucleotide sequence ID" value="NZ_CP035491.1"/>
</dbReference>
<keyword evidence="3 4" id="KW-0663">Pyridoxal phosphate</keyword>
<keyword evidence="5" id="KW-0032">Aminotransferase</keyword>
<dbReference type="GO" id="GO:0000271">
    <property type="term" value="P:polysaccharide biosynthetic process"/>
    <property type="evidence" value="ECO:0007669"/>
    <property type="project" value="TreeGrafter"/>
</dbReference>
<evidence type="ECO:0000256" key="2">
    <source>
        <dbReference type="PIRSR" id="PIRSR000390-1"/>
    </source>
</evidence>
<evidence type="ECO:0000256" key="4">
    <source>
        <dbReference type="RuleBase" id="RU004508"/>
    </source>
</evidence>
<dbReference type="Proteomes" id="UP000291259">
    <property type="component" value="Chromosome"/>
</dbReference>
<gene>
    <name evidence="5" type="ORF">ET445_15760</name>
</gene>
<dbReference type="InterPro" id="IPR015422">
    <property type="entry name" value="PyrdxlP-dep_Trfase_small"/>
</dbReference>
<dbReference type="GO" id="GO:0008483">
    <property type="term" value="F:transaminase activity"/>
    <property type="evidence" value="ECO:0007669"/>
    <property type="project" value="UniProtKB-KW"/>
</dbReference>
<keyword evidence="5" id="KW-0808">Transferase</keyword>
<evidence type="ECO:0000313" key="6">
    <source>
        <dbReference type="Proteomes" id="UP000291259"/>
    </source>
</evidence>
<evidence type="ECO:0000256" key="1">
    <source>
        <dbReference type="ARBA" id="ARBA00001933"/>
    </source>
</evidence>
<dbReference type="CDD" id="cd00616">
    <property type="entry name" value="AHBA_syn"/>
    <property type="match status" value="1"/>
</dbReference>
<accession>A0A4V0YHF9</accession>
<proteinExistence type="inferred from homology"/>
<protein>
    <submittedName>
        <fullName evidence="5">DegT/DnrJ/EryC1/StrS family aminotransferase</fullName>
    </submittedName>
</protein>